<reference evidence="4 5" key="1">
    <citation type="submission" date="2018-06" db="EMBL/GenBank/DDBJ databases">
        <title>Genomic Encyclopedia of Type Strains, Phase I: the one thousand microbial genomes (KMG-I) project.</title>
        <authorList>
            <person name="Kyrpides N."/>
        </authorList>
    </citation>
    <scope>NUCLEOTIDE SEQUENCE [LARGE SCALE GENOMIC DNA]</scope>
    <source>
        <strain evidence="4 5">DSM 19573</strain>
    </source>
</reference>
<feature type="domain" description="SLH" evidence="3">
    <location>
        <begin position="356"/>
        <end position="416"/>
    </location>
</feature>
<dbReference type="InterPro" id="IPR042229">
    <property type="entry name" value="Listeria/Bacterioides_rpt_sf"/>
</dbReference>
<gene>
    <name evidence="4" type="ORF">LY28_03775</name>
</gene>
<sequence length="547" mass="60187">TLTGVPANFFTVAGAAATNTAGSGIVTAVFPLTSAATYTISFDENGGSTVEDINNVAYNSKIAAPTPPTKSGYQFEAWYKETKLIYMWDFEKDVVTADMTLYAKWTEEGGNSNGTASNVINDTSGTQERDVDIFINGKIQSDEMADVKKETVKDETICTVKVDDLKLNEALEREGKKSKVTVLINNNSDSKVVELNGETIKNMEEEGATIEIRTDGAAYIVPAGQININKVYEDMGSQKELKDIKVKLTMRKSPQDVKNMLEYTAKEKKYEIMTKPMEFSVVCHDGSKVINVLAFDSYVERILKLPEDAGPDRITTAIMLHSDGTVSHIPTVITEINGKYYAKINSIINGDFSLIWNKIEFSDVENHWSKEAVNDMGSRLVINGAGNGTFHPDRDITRAEFASIVVNALGLMRPGTGREAFDDVTESAWYYDAVSIASEYSIIEGYGNGKFGPNDRITREQAMTMIAKAMKITALETNLSNEEAAMLLTTFVDSEKAAEWAREKIAICVKTRVVSGRTGKMLAPKDNITRAEAAVIVRNMLKEAKLI</sequence>
<protein>
    <submittedName>
        <fullName evidence="4">Putative repeat protein (TIGR02543 family)</fullName>
    </submittedName>
</protein>
<dbReference type="AlphaFoldDB" id="A0A318XF83"/>
<dbReference type="RefSeq" id="WP_207658153.1">
    <property type="nucleotide sequence ID" value="NZ_QKMR01000044.1"/>
</dbReference>
<accession>A0A318XF83</accession>
<comment type="subcellular location">
    <subcellularLocation>
        <location evidence="1">Cell envelope</location>
    </subcellularLocation>
</comment>
<keyword evidence="5" id="KW-1185">Reference proteome</keyword>
<dbReference type="PROSITE" id="PS51272">
    <property type="entry name" value="SLH"/>
    <property type="match status" value="3"/>
</dbReference>
<evidence type="ECO:0000313" key="4">
    <source>
        <dbReference type="EMBL" id="PYG83897.1"/>
    </source>
</evidence>
<dbReference type="PANTHER" id="PTHR43308:SF5">
    <property type="entry name" value="S-LAYER PROTEIN _ PEPTIDOGLYCAN ENDO-BETA-N-ACETYLGLUCOSAMINIDASE"/>
    <property type="match status" value="1"/>
</dbReference>
<evidence type="ECO:0000256" key="1">
    <source>
        <dbReference type="ARBA" id="ARBA00004196"/>
    </source>
</evidence>
<evidence type="ECO:0000256" key="2">
    <source>
        <dbReference type="ARBA" id="ARBA00022737"/>
    </source>
</evidence>
<dbReference type="Proteomes" id="UP000248132">
    <property type="component" value="Unassembled WGS sequence"/>
</dbReference>
<proteinExistence type="predicted"/>
<dbReference type="NCBIfam" id="TIGR02543">
    <property type="entry name" value="List_Bact_rpt"/>
    <property type="match status" value="1"/>
</dbReference>
<dbReference type="Pfam" id="PF09479">
    <property type="entry name" value="Flg_new"/>
    <property type="match status" value="1"/>
</dbReference>
<keyword evidence="2" id="KW-0677">Repeat</keyword>
<name>A0A318XF83_9FIRM</name>
<dbReference type="InterPro" id="IPR001119">
    <property type="entry name" value="SLH_dom"/>
</dbReference>
<dbReference type="EMBL" id="QKMR01000044">
    <property type="protein sequence ID" value="PYG83897.1"/>
    <property type="molecule type" value="Genomic_DNA"/>
</dbReference>
<feature type="domain" description="SLH" evidence="3">
    <location>
        <begin position="417"/>
        <end position="480"/>
    </location>
</feature>
<feature type="non-terminal residue" evidence="4">
    <location>
        <position position="1"/>
    </location>
</feature>
<dbReference type="InterPro" id="IPR051465">
    <property type="entry name" value="Cell_Envelope_Struct_Comp"/>
</dbReference>
<comment type="caution">
    <text evidence="4">The sequence shown here is derived from an EMBL/GenBank/DDBJ whole genome shotgun (WGS) entry which is preliminary data.</text>
</comment>
<dbReference type="Gene3D" id="2.60.40.4270">
    <property type="entry name" value="Listeria-Bacteroides repeat domain"/>
    <property type="match status" value="1"/>
</dbReference>
<organism evidence="4 5">
    <name type="scientific">Ruminiclostridium sufflavum DSM 19573</name>
    <dbReference type="NCBI Taxonomy" id="1121337"/>
    <lineage>
        <taxon>Bacteria</taxon>
        <taxon>Bacillati</taxon>
        <taxon>Bacillota</taxon>
        <taxon>Clostridia</taxon>
        <taxon>Eubacteriales</taxon>
        <taxon>Oscillospiraceae</taxon>
        <taxon>Ruminiclostridium</taxon>
    </lineage>
</organism>
<dbReference type="PANTHER" id="PTHR43308">
    <property type="entry name" value="OUTER MEMBRANE PROTEIN ALPHA-RELATED"/>
    <property type="match status" value="1"/>
</dbReference>
<evidence type="ECO:0000313" key="5">
    <source>
        <dbReference type="Proteomes" id="UP000248132"/>
    </source>
</evidence>
<dbReference type="Pfam" id="PF00395">
    <property type="entry name" value="SLH"/>
    <property type="match status" value="3"/>
</dbReference>
<dbReference type="InterPro" id="IPR013378">
    <property type="entry name" value="InlB-like_B-rpt"/>
</dbReference>
<evidence type="ECO:0000259" key="3">
    <source>
        <dbReference type="PROSITE" id="PS51272"/>
    </source>
</evidence>
<dbReference type="GO" id="GO:0030313">
    <property type="term" value="C:cell envelope"/>
    <property type="evidence" value="ECO:0007669"/>
    <property type="project" value="UniProtKB-SubCell"/>
</dbReference>
<feature type="domain" description="SLH" evidence="3">
    <location>
        <begin position="488"/>
        <end position="547"/>
    </location>
</feature>